<gene>
    <name evidence="2" type="ORF">A3D71_03225</name>
</gene>
<dbReference type="Pfam" id="PF01978">
    <property type="entry name" value="TrmB"/>
    <property type="match status" value="1"/>
</dbReference>
<dbReference type="AlphaFoldDB" id="A0A1F6DX88"/>
<evidence type="ECO:0000259" key="1">
    <source>
        <dbReference type="Pfam" id="PF01978"/>
    </source>
</evidence>
<dbReference type="STRING" id="1798497.A3D71_03225"/>
<organism evidence="2 3">
    <name type="scientific">Candidatus Kaiserbacteria bacterium RIFCSPHIGHO2_02_FULL_55_20</name>
    <dbReference type="NCBI Taxonomy" id="1798497"/>
    <lineage>
        <taxon>Bacteria</taxon>
        <taxon>Candidatus Kaiseribacteriota</taxon>
    </lineage>
</organism>
<protein>
    <recommendedName>
        <fullName evidence="1">Transcription regulator TrmB N-terminal domain-containing protein</fullName>
    </recommendedName>
</protein>
<dbReference type="PANTHER" id="PTHR34293">
    <property type="entry name" value="HTH-TYPE TRANSCRIPTIONAL REGULATOR TRMBL2"/>
    <property type="match status" value="1"/>
</dbReference>
<dbReference type="Gene3D" id="1.10.10.10">
    <property type="entry name" value="Winged helix-like DNA-binding domain superfamily/Winged helix DNA-binding domain"/>
    <property type="match status" value="1"/>
</dbReference>
<evidence type="ECO:0000313" key="3">
    <source>
        <dbReference type="Proteomes" id="UP000177652"/>
    </source>
</evidence>
<dbReference type="Proteomes" id="UP000177652">
    <property type="component" value="Unassembled WGS sequence"/>
</dbReference>
<dbReference type="InterPro" id="IPR036388">
    <property type="entry name" value="WH-like_DNA-bd_sf"/>
</dbReference>
<accession>A0A1F6DX88</accession>
<sequence length="212" mass="24623">MEISENLLKTLGMNQMQAQVYVAALELGEATMQALARKSGVNRSTIYTFIDELKERGYILETRKNKRRVYSAIHPERLVEMQKARVHELQSAVPELLAIYNKSGSKPRVTFYEGLQGVEDVYSDMLREKKEIVAYEDLEHLQGELPSRVFEWFPKERAHRDILIKTISRDVPFAREFSKRNRGLLRETKFITAPKFKTDINIYGDKVALIDL</sequence>
<dbReference type="InterPro" id="IPR002831">
    <property type="entry name" value="Tscrpt_reg_TrmB_N"/>
</dbReference>
<reference evidence="2 3" key="1">
    <citation type="journal article" date="2016" name="Nat. Commun.">
        <title>Thousands of microbial genomes shed light on interconnected biogeochemical processes in an aquifer system.</title>
        <authorList>
            <person name="Anantharaman K."/>
            <person name="Brown C.T."/>
            <person name="Hug L.A."/>
            <person name="Sharon I."/>
            <person name="Castelle C.J."/>
            <person name="Probst A.J."/>
            <person name="Thomas B.C."/>
            <person name="Singh A."/>
            <person name="Wilkins M.J."/>
            <person name="Karaoz U."/>
            <person name="Brodie E.L."/>
            <person name="Williams K.H."/>
            <person name="Hubbard S.S."/>
            <person name="Banfield J.F."/>
        </authorList>
    </citation>
    <scope>NUCLEOTIDE SEQUENCE [LARGE SCALE GENOMIC DNA]</scope>
</reference>
<name>A0A1F6DX88_9BACT</name>
<dbReference type="PANTHER" id="PTHR34293:SF1">
    <property type="entry name" value="HTH-TYPE TRANSCRIPTIONAL REGULATOR TRMBL2"/>
    <property type="match status" value="1"/>
</dbReference>
<proteinExistence type="predicted"/>
<dbReference type="InterPro" id="IPR036390">
    <property type="entry name" value="WH_DNA-bd_sf"/>
</dbReference>
<evidence type="ECO:0000313" key="2">
    <source>
        <dbReference type="EMBL" id="OGG66044.1"/>
    </source>
</evidence>
<feature type="non-terminal residue" evidence="2">
    <location>
        <position position="212"/>
    </location>
</feature>
<feature type="domain" description="Transcription regulator TrmB N-terminal" evidence="1">
    <location>
        <begin position="8"/>
        <end position="76"/>
    </location>
</feature>
<dbReference type="SUPFAM" id="SSF46785">
    <property type="entry name" value="Winged helix' DNA-binding domain"/>
    <property type="match status" value="1"/>
</dbReference>
<comment type="caution">
    <text evidence="2">The sequence shown here is derived from an EMBL/GenBank/DDBJ whole genome shotgun (WGS) entry which is preliminary data.</text>
</comment>
<dbReference type="InterPro" id="IPR051797">
    <property type="entry name" value="TrmB-like"/>
</dbReference>
<dbReference type="EMBL" id="MFLK01000021">
    <property type="protein sequence ID" value="OGG66044.1"/>
    <property type="molecule type" value="Genomic_DNA"/>
</dbReference>